<feature type="region of interest" description="Disordered" evidence="1">
    <location>
        <begin position="1"/>
        <end position="78"/>
    </location>
</feature>
<reference evidence="3" key="1">
    <citation type="submission" date="2025-08" db="UniProtKB">
        <authorList>
            <consortium name="RefSeq"/>
        </authorList>
    </citation>
    <scope>IDENTIFICATION</scope>
</reference>
<feature type="compositionally biased region" description="Low complexity" evidence="1">
    <location>
        <begin position="59"/>
        <end position="72"/>
    </location>
</feature>
<feature type="compositionally biased region" description="Low complexity" evidence="1">
    <location>
        <begin position="40"/>
        <end position="51"/>
    </location>
</feature>
<evidence type="ECO:0000313" key="3">
    <source>
        <dbReference type="RefSeq" id="XP_015603310.1"/>
    </source>
</evidence>
<keyword evidence="2" id="KW-1185">Reference proteome</keyword>
<protein>
    <submittedName>
        <fullName evidence="3">Uncharacterized protein LOC107271617</fullName>
    </submittedName>
</protein>
<dbReference type="GeneID" id="107271617"/>
<evidence type="ECO:0000313" key="2">
    <source>
        <dbReference type="Proteomes" id="UP000694920"/>
    </source>
</evidence>
<organism evidence="2 3">
    <name type="scientific">Cephus cinctus</name>
    <name type="common">Wheat stem sawfly</name>
    <dbReference type="NCBI Taxonomy" id="211228"/>
    <lineage>
        <taxon>Eukaryota</taxon>
        <taxon>Metazoa</taxon>
        <taxon>Ecdysozoa</taxon>
        <taxon>Arthropoda</taxon>
        <taxon>Hexapoda</taxon>
        <taxon>Insecta</taxon>
        <taxon>Pterygota</taxon>
        <taxon>Neoptera</taxon>
        <taxon>Endopterygota</taxon>
        <taxon>Hymenoptera</taxon>
        <taxon>Cephoidea</taxon>
        <taxon>Cephidae</taxon>
        <taxon>Cephus</taxon>
    </lineage>
</organism>
<sequence>DYNDDIRQEQMWEMQILSTQGREGAQSVDAPSSPETNSDAASSPTAPITATCVDAQQDSTSRPTSSPTNPATHKTQGTILQIVTSTLGSRKRPLLPGGRPVMSPTKRTVMSLLARARAAQNKESLQSSPSIVGPIHPQQSAPLIQTTLQLPAGALQPGSQAAQVGAQVSQLQLAAQSVSPHATASQRQSIIPPHTQHQVLSPAIHGLLHAQRAAAGPTVVPILREDFMAGVNLV</sequence>
<name>A0AAJ7C6W8_CEPCN</name>
<dbReference type="RefSeq" id="XP_015603310.1">
    <property type="nucleotide sequence ID" value="XM_015747824.2"/>
</dbReference>
<feature type="compositionally biased region" description="Polar residues" evidence="1">
    <location>
        <begin position="29"/>
        <end position="39"/>
    </location>
</feature>
<gene>
    <name evidence="3" type="primary">LOC107271617</name>
</gene>
<dbReference type="KEGG" id="ccin:107271617"/>
<proteinExistence type="predicted"/>
<evidence type="ECO:0000256" key="1">
    <source>
        <dbReference type="SAM" id="MobiDB-lite"/>
    </source>
</evidence>
<dbReference type="AlphaFoldDB" id="A0AAJ7C6W8"/>
<dbReference type="Proteomes" id="UP000694920">
    <property type="component" value="Unplaced"/>
</dbReference>
<accession>A0AAJ7C6W8</accession>
<feature type="region of interest" description="Disordered" evidence="1">
    <location>
        <begin position="85"/>
        <end position="104"/>
    </location>
</feature>
<feature type="non-terminal residue" evidence="3">
    <location>
        <position position="1"/>
    </location>
</feature>
<feature type="compositionally biased region" description="Basic and acidic residues" evidence="1">
    <location>
        <begin position="1"/>
        <end position="10"/>
    </location>
</feature>